<evidence type="ECO:0000313" key="1">
    <source>
        <dbReference type="EMBL" id="CAF1183258.1"/>
    </source>
</evidence>
<proteinExistence type="predicted"/>
<dbReference type="EMBL" id="CAJOBH010073976">
    <property type="protein sequence ID" value="CAF4485164.1"/>
    <property type="molecule type" value="Genomic_DNA"/>
</dbReference>
<dbReference type="Proteomes" id="UP000663855">
    <property type="component" value="Unassembled WGS sequence"/>
</dbReference>
<gene>
    <name evidence="2" type="ORF">BYL167_LOCUS35314</name>
    <name evidence="1" type="ORF">CJN711_LOCUS11123</name>
</gene>
<evidence type="ECO:0000313" key="3">
    <source>
        <dbReference type="Proteomes" id="UP000663855"/>
    </source>
</evidence>
<accession>A0A814V4M7</accession>
<sequence>MGIQYYKKQRAPKYTNKQLQEIPTRARRLYRMLSNNDFELIMDDEKYFLLQDQSVPTNRGFYTSDKRTTAPQIKFKRIQKFESKVLVWIAISEKRISKPFFSKQKQAIGQITYLNQCIIARLMPFITSHHSKGKVLFWPDLALSHYGHNVLQYLDQNDVQFGHKEFNPQNCPQARSIETLWSILKNMVYDEGWEAKTINQLRRRIARKLKEIDIQIVQQMFLGIRKQLRQITDNGPYEAFSS</sequence>
<dbReference type="InterPro" id="IPR036397">
    <property type="entry name" value="RNaseH_sf"/>
</dbReference>
<comment type="caution">
    <text evidence="1">The sequence shown here is derived from an EMBL/GenBank/DDBJ whole genome shotgun (WGS) entry which is preliminary data.</text>
</comment>
<name>A0A814V4M7_9BILA</name>
<dbReference type="AlphaFoldDB" id="A0A814V4M7"/>
<reference evidence="1" key="1">
    <citation type="submission" date="2021-02" db="EMBL/GenBank/DDBJ databases">
        <authorList>
            <person name="Nowell W R."/>
        </authorList>
    </citation>
    <scope>NUCLEOTIDE SEQUENCE</scope>
</reference>
<dbReference type="EMBL" id="CAJNOV010004662">
    <property type="protein sequence ID" value="CAF1183258.1"/>
    <property type="molecule type" value="Genomic_DNA"/>
</dbReference>
<organism evidence="1 3">
    <name type="scientific">Rotaria magnacalcarata</name>
    <dbReference type="NCBI Taxonomy" id="392030"/>
    <lineage>
        <taxon>Eukaryota</taxon>
        <taxon>Metazoa</taxon>
        <taxon>Spiralia</taxon>
        <taxon>Gnathifera</taxon>
        <taxon>Rotifera</taxon>
        <taxon>Eurotatoria</taxon>
        <taxon>Bdelloidea</taxon>
        <taxon>Philodinida</taxon>
        <taxon>Philodinidae</taxon>
        <taxon>Rotaria</taxon>
    </lineage>
</organism>
<dbReference type="Gene3D" id="3.30.420.10">
    <property type="entry name" value="Ribonuclease H-like superfamily/Ribonuclease H"/>
    <property type="match status" value="1"/>
</dbReference>
<dbReference type="Proteomes" id="UP000681967">
    <property type="component" value="Unassembled WGS sequence"/>
</dbReference>
<protein>
    <submittedName>
        <fullName evidence="1">Uncharacterized protein</fullName>
    </submittedName>
</protein>
<dbReference type="GO" id="GO:0003676">
    <property type="term" value="F:nucleic acid binding"/>
    <property type="evidence" value="ECO:0007669"/>
    <property type="project" value="InterPro"/>
</dbReference>
<evidence type="ECO:0000313" key="2">
    <source>
        <dbReference type="EMBL" id="CAF4485164.1"/>
    </source>
</evidence>